<dbReference type="InterPro" id="IPR036812">
    <property type="entry name" value="NAD(P)_OxRdtase_dom_sf"/>
</dbReference>
<keyword evidence="3" id="KW-1185">Reference proteome</keyword>
<dbReference type="RefSeq" id="WP_344678893.1">
    <property type="nucleotide sequence ID" value="NZ_BAAAUX010000010.1"/>
</dbReference>
<dbReference type="EMBL" id="BAAAUX010000010">
    <property type="protein sequence ID" value="GAA2783342.1"/>
    <property type="molecule type" value="Genomic_DNA"/>
</dbReference>
<dbReference type="Proteomes" id="UP001500979">
    <property type="component" value="Unassembled WGS sequence"/>
</dbReference>
<protein>
    <submittedName>
        <fullName evidence="2">Aldo/keto reductase</fullName>
    </submittedName>
</protein>
<proteinExistence type="predicted"/>
<gene>
    <name evidence="2" type="ORF">GCM10010470_16620</name>
</gene>
<evidence type="ECO:0000259" key="1">
    <source>
        <dbReference type="Pfam" id="PF00248"/>
    </source>
</evidence>
<name>A0ABN3V895_9PSEU</name>
<dbReference type="Pfam" id="PF00248">
    <property type="entry name" value="Aldo_ket_red"/>
    <property type="match status" value="1"/>
</dbReference>
<feature type="domain" description="NADP-dependent oxidoreductase" evidence="1">
    <location>
        <begin position="13"/>
        <end position="309"/>
    </location>
</feature>
<dbReference type="PANTHER" id="PTHR43364">
    <property type="entry name" value="NADH-SPECIFIC METHYLGLYOXAL REDUCTASE-RELATED"/>
    <property type="match status" value="1"/>
</dbReference>
<dbReference type="SUPFAM" id="SSF51430">
    <property type="entry name" value="NAD(P)-linked oxidoreductase"/>
    <property type="match status" value="1"/>
</dbReference>
<dbReference type="Gene3D" id="3.20.20.100">
    <property type="entry name" value="NADP-dependent oxidoreductase domain"/>
    <property type="match status" value="1"/>
</dbReference>
<dbReference type="PANTHER" id="PTHR43364:SF6">
    <property type="entry name" value="OXIDOREDUCTASE-RELATED"/>
    <property type="match status" value="1"/>
</dbReference>
<evidence type="ECO:0000313" key="3">
    <source>
        <dbReference type="Proteomes" id="UP001500979"/>
    </source>
</evidence>
<accession>A0ABN3V895</accession>
<dbReference type="InterPro" id="IPR050523">
    <property type="entry name" value="AKR_Detox_Biosynth"/>
</dbReference>
<organism evidence="2 3">
    <name type="scientific">Saccharopolyspora taberi</name>
    <dbReference type="NCBI Taxonomy" id="60895"/>
    <lineage>
        <taxon>Bacteria</taxon>
        <taxon>Bacillati</taxon>
        <taxon>Actinomycetota</taxon>
        <taxon>Actinomycetes</taxon>
        <taxon>Pseudonocardiales</taxon>
        <taxon>Pseudonocardiaceae</taxon>
        <taxon>Saccharopolyspora</taxon>
    </lineage>
</organism>
<sequence>MAKLGETDLDVFPICFGGNVFGWTADRDESFAVLDAYAAAGGNFIDTADAYSHFAEGNAGGESETILGEWLRARGNRDRIVLATKVGRWPERPGLSAANIRAAAEDSLRRLGTDHIDLYYAHSDDQDTPLEETLGAFDELVRAGKVRHIAASNYSAPRLAEALAVSDREGFARYAALQPHYNLVERDDYENELAGLVARENIAVLPYYALAKGFLTGKYRPGGDTPESTRAGGASAYLHERGVKVLTALDEIATLRDIPVPSVALAWLLGKRNVTAPIASARNPEQLSGLLPAAENPLTAAEMERLDGASSTPAG</sequence>
<reference evidence="2 3" key="1">
    <citation type="journal article" date="2019" name="Int. J. Syst. Evol. Microbiol.">
        <title>The Global Catalogue of Microorganisms (GCM) 10K type strain sequencing project: providing services to taxonomists for standard genome sequencing and annotation.</title>
        <authorList>
            <consortium name="The Broad Institute Genomics Platform"/>
            <consortium name="The Broad Institute Genome Sequencing Center for Infectious Disease"/>
            <person name="Wu L."/>
            <person name="Ma J."/>
        </authorList>
    </citation>
    <scope>NUCLEOTIDE SEQUENCE [LARGE SCALE GENOMIC DNA]</scope>
    <source>
        <strain evidence="2 3">JCM 9383</strain>
    </source>
</reference>
<dbReference type="InterPro" id="IPR023210">
    <property type="entry name" value="NADP_OxRdtase_dom"/>
</dbReference>
<comment type="caution">
    <text evidence="2">The sequence shown here is derived from an EMBL/GenBank/DDBJ whole genome shotgun (WGS) entry which is preliminary data.</text>
</comment>
<dbReference type="CDD" id="cd19081">
    <property type="entry name" value="AKR_AKR9C1"/>
    <property type="match status" value="1"/>
</dbReference>
<evidence type="ECO:0000313" key="2">
    <source>
        <dbReference type="EMBL" id="GAA2783342.1"/>
    </source>
</evidence>